<dbReference type="AlphaFoldDB" id="A0AA35NTM1"/>
<evidence type="ECO:0000256" key="4">
    <source>
        <dbReference type="SAM" id="MobiDB-lite"/>
    </source>
</evidence>
<organism evidence="6 7">
    <name type="scientific">Saccharomyces uvarum</name>
    <name type="common">Yeast</name>
    <name type="synonym">Saccharomyces bayanus var. uvarum</name>
    <dbReference type="NCBI Taxonomy" id="230603"/>
    <lineage>
        <taxon>Eukaryota</taxon>
        <taxon>Fungi</taxon>
        <taxon>Dikarya</taxon>
        <taxon>Ascomycota</taxon>
        <taxon>Saccharomycotina</taxon>
        <taxon>Saccharomycetes</taxon>
        <taxon>Saccharomycetales</taxon>
        <taxon>Saccharomycetaceae</taxon>
        <taxon>Saccharomyces</taxon>
    </lineage>
</organism>
<evidence type="ECO:0000313" key="7">
    <source>
        <dbReference type="Proteomes" id="UP001162090"/>
    </source>
</evidence>
<protein>
    <recommendedName>
        <fullName evidence="5">RRM domain-containing protein</fullName>
    </recommendedName>
</protein>
<dbReference type="GO" id="GO:0031124">
    <property type="term" value="P:mRNA 3'-end processing"/>
    <property type="evidence" value="ECO:0007669"/>
    <property type="project" value="InterPro"/>
</dbReference>
<dbReference type="InterPro" id="IPR038192">
    <property type="entry name" value="CSTF_C_sf"/>
</dbReference>
<name>A0AA35NTM1_SACUV</name>
<dbReference type="Pfam" id="PF14304">
    <property type="entry name" value="CSTF_C"/>
    <property type="match status" value="1"/>
</dbReference>
<evidence type="ECO:0000256" key="2">
    <source>
        <dbReference type="ARBA" id="ARBA00023242"/>
    </source>
</evidence>
<evidence type="ECO:0000256" key="1">
    <source>
        <dbReference type="ARBA" id="ARBA00004123"/>
    </source>
</evidence>
<evidence type="ECO:0000256" key="3">
    <source>
        <dbReference type="PROSITE-ProRule" id="PRU00176"/>
    </source>
</evidence>
<dbReference type="Gene3D" id="1.25.40.630">
    <property type="match status" value="1"/>
</dbReference>
<sequence>MSRQGGMNAGVQNNPPSRVVYLGSIPYDQTEEQILDLCSNVGPVNNLKMMFDPQTGRSKGYAFIEFRDLESSASAVRNLNGYQLGSRFLKCGYSSNSDISGVSQQQQQQQQQPQQYNGSGGNSNNNNNNNNNNNGNSNNTISNDFQNSGNSNFLNLKFPELPSGIDVNINMTTPAMMISSELAKRPKEVQLKFLQTFQEWTRTHPDDAVSLLELCPQLSFVTAELLLTNGICKVDDLIPLASKPQEEASSTNNSSVNEVLDPAVLSKQKDLLKQVLQLNDSQIAILPDDERMAIWDLKQKALRGEFGAF</sequence>
<dbReference type="FunFam" id="3.30.70.330:FF:000916">
    <property type="entry name" value="Rna15p"/>
    <property type="match status" value="1"/>
</dbReference>
<dbReference type="SUPFAM" id="SSF54928">
    <property type="entry name" value="RNA-binding domain, RBD"/>
    <property type="match status" value="1"/>
</dbReference>
<dbReference type="InterPro" id="IPR000504">
    <property type="entry name" value="RRM_dom"/>
</dbReference>
<dbReference type="InterPro" id="IPR026896">
    <property type="entry name" value="CSTF_C"/>
</dbReference>
<evidence type="ECO:0000259" key="5">
    <source>
        <dbReference type="PROSITE" id="PS50102"/>
    </source>
</evidence>
<dbReference type="InterPro" id="IPR035979">
    <property type="entry name" value="RBD_domain_sf"/>
</dbReference>
<feature type="region of interest" description="Disordered" evidence="4">
    <location>
        <begin position="99"/>
        <end position="146"/>
    </location>
</feature>
<dbReference type="Gene3D" id="3.30.70.330">
    <property type="match status" value="1"/>
</dbReference>
<dbReference type="Gene3D" id="1.10.20.70">
    <property type="entry name" value="Transcription termination and cleavage factor, C-terminal domain"/>
    <property type="match status" value="1"/>
</dbReference>
<dbReference type="PANTHER" id="PTHR45735">
    <property type="entry name" value="CLEAVAGE STIMULATION FACTOR SUBUNIT 2"/>
    <property type="match status" value="1"/>
</dbReference>
<dbReference type="Pfam" id="PF00076">
    <property type="entry name" value="RRM_1"/>
    <property type="match status" value="1"/>
</dbReference>
<reference evidence="6" key="1">
    <citation type="submission" date="2022-10" db="EMBL/GenBank/DDBJ databases">
        <authorList>
            <person name="Byrne P K."/>
        </authorList>
    </citation>
    <scope>NUCLEOTIDE SEQUENCE</scope>
    <source>
        <strain evidence="6">CBS7001</strain>
    </source>
</reference>
<dbReference type="PANTHER" id="PTHR45735:SF2">
    <property type="entry name" value="CLEAVAGE STIMULATION FACTOR SUBUNIT 2"/>
    <property type="match status" value="1"/>
</dbReference>
<dbReference type="EMBL" id="OX365918">
    <property type="protein sequence ID" value="CAI4062414.1"/>
    <property type="molecule type" value="Genomic_DNA"/>
</dbReference>
<evidence type="ECO:0000313" key="6">
    <source>
        <dbReference type="EMBL" id="CAI4062414.1"/>
    </source>
</evidence>
<dbReference type="SMART" id="SM00360">
    <property type="entry name" value="RRM"/>
    <property type="match status" value="1"/>
</dbReference>
<feature type="compositionally biased region" description="Low complexity" evidence="4">
    <location>
        <begin position="103"/>
        <end position="139"/>
    </location>
</feature>
<dbReference type="GO" id="GO:0005847">
    <property type="term" value="C:mRNA cleavage and polyadenylation specificity factor complex"/>
    <property type="evidence" value="ECO:0007669"/>
    <property type="project" value="TreeGrafter"/>
</dbReference>
<feature type="domain" description="RRM" evidence="5">
    <location>
        <begin position="18"/>
        <end position="96"/>
    </location>
</feature>
<dbReference type="CDD" id="cd12398">
    <property type="entry name" value="RRM_CSTF2_RNA15_like"/>
    <property type="match status" value="1"/>
</dbReference>
<accession>A0AA35NTM1</accession>
<proteinExistence type="predicted"/>
<dbReference type="GO" id="GO:0003729">
    <property type="term" value="F:mRNA binding"/>
    <property type="evidence" value="ECO:0007669"/>
    <property type="project" value="TreeGrafter"/>
</dbReference>
<gene>
    <name evidence="6" type="primary">SUVC07G1990</name>
    <name evidence="6" type="ORF">SUVC_07G1990</name>
</gene>
<dbReference type="PROSITE" id="PS50102">
    <property type="entry name" value="RRM"/>
    <property type="match status" value="1"/>
</dbReference>
<comment type="subcellular location">
    <subcellularLocation>
        <location evidence="1">Nucleus</location>
    </subcellularLocation>
</comment>
<dbReference type="FunFam" id="1.25.40.630:FF:000004">
    <property type="entry name" value="Rna15p"/>
    <property type="match status" value="1"/>
</dbReference>
<keyword evidence="3" id="KW-0694">RNA-binding</keyword>
<dbReference type="Proteomes" id="UP001162090">
    <property type="component" value="Chromosome 7"/>
</dbReference>
<dbReference type="InterPro" id="IPR012677">
    <property type="entry name" value="Nucleotide-bd_a/b_plait_sf"/>
</dbReference>
<keyword evidence="2" id="KW-0539">Nucleus</keyword>